<protein>
    <submittedName>
        <fullName evidence="2">Uncharacterized protein</fullName>
    </submittedName>
</protein>
<proteinExistence type="predicted"/>
<keyword evidence="3" id="KW-1185">Reference proteome</keyword>
<reference evidence="2 3" key="1">
    <citation type="submission" date="2024-07" db="EMBL/GenBank/DDBJ databases">
        <title>Section-level genome sequencing and comparative genomics of Aspergillus sections Usti and Cavernicolus.</title>
        <authorList>
            <consortium name="Lawrence Berkeley National Laboratory"/>
            <person name="Nybo J.L."/>
            <person name="Vesth T.C."/>
            <person name="Theobald S."/>
            <person name="Frisvad J.C."/>
            <person name="Larsen T.O."/>
            <person name="Kjaerboelling I."/>
            <person name="Rothschild-Mancinelli K."/>
            <person name="Lyhne E.K."/>
            <person name="Kogle M.E."/>
            <person name="Barry K."/>
            <person name="Clum A."/>
            <person name="Na H."/>
            <person name="Ledsgaard L."/>
            <person name="Lin J."/>
            <person name="Lipzen A."/>
            <person name="Kuo A."/>
            <person name="Riley R."/>
            <person name="Mondo S."/>
            <person name="Labutti K."/>
            <person name="Haridas S."/>
            <person name="Pangalinan J."/>
            <person name="Salamov A.A."/>
            <person name="Simmons B.A."/>
            <person name="Magnuson J.K."/>
            <person name="Chen J."/>
            <person name="Drula E."/>
            <person name="Henrissat B."/>
            <person name="Wiebenga A."/>
            <person name="Lubbers R.J."/>
            <person name="Gomes A.C."/>
            <person name="Makela M.R."/>
            <person name="Stajich J."/>
            <person name="Grigoriev I.V."/>
            <person name="Mortensen U.H."/>
            <person name="De Vries R.P."/>
            <person name="Baker S.E."/>
            <person name="Andersen M.R."/>
        </authorList>
    </citation>
    <scope>NUCLEOTIDE SEQUENCE [LARGE SCALE GENOMIC DNA]</scope>
    <source>
        <strain evidence="2 3">CBS 209.92</strain>
    </source>
</reference>
<evidence type="ECO:0000313" key="3">
    <source>
        <dbReference type="Proteomes" id="UP001610563"/>
    </source>
</evidence>
<name>A0ABR4FJ22_9EURO</name>
<dbReference type="EMBL" id="JBFTWV010000253">
    <property type="protein sequence ID" value="KAL2783250.1"/>
    <property type="molecule type" value="Genomic_DNA"/>
</dbReference>
<feature type="compositionally biased region" description="Polar residues" evidence="1">
    <location>
        <begin position="1"/>
        <end position="20"/>
    </location>
</feature>
<comment type="caution">
    <text evidence="2">The sequence shown here is derived from an EMBL/GenBank/DDBJ whole genome shotgun (WGS) entry which is preliminary data.</text>
</comment>
<evidence type="ECO:0000313" key="2">
    <source>
        <dbReference type="EMBL" id="KAL2783250.1"/>
    </source>
</evidence>
<dbReference type="Proteomes" id="UP001610563">
    <property type="component" value="Unassembled WGS sequence"/>
</dbReference>
<sequence length="165" mass="18658">MDISRLLNNTDAEPTASSSPLEPEPHTANSHGNNNQRHLATNSLARIPQSSPFRPLLPERQWPLGAGVHSWIPQEPAKGWSSPCLLHPPYGRVKDKNPFSPAEDAAMIYLPKKLRVSRAYLLSAIFGRTLRNINIRRDKLYDYGYCRGCPSCNMVMQHLFNIQQQ</sequence>
<feature type="compositionally biased region" description="Polar residues" evidence="1">
    <location>
        <begin position="27"/>
        <end position="36"/>
    </location>
</feature>
<evidence type="ECO:0000256" key="1">
    <source>
        <dbReference type="SAM" id="MobiDB-lite"/>
    </source>
</evidence>
<accession>A0ABR4FJ22</accession>
<gene>
    <name evidence="2" type="ORF">BJX66DRAFT_134876</name>
</gene>
<organism evidence="2 3">
    <name type="scientific">Aspergillus keveii</name>
    <dbReference type="NCBI Taxonomy" id="714993"/>
    <lineage>
        <taxon>Eukaryota</taxon>
        <taxon>Fungi</taxon>
        <taxon>Dikarya</taxon>
        <taxon>Ascomycota</taxon>
        <taxon>Pezizomycotina</taxon>
        <taxon>Eurotiomycetes</taxon>
        <taxon>Eurotiomycetidae</taxon>
        <taxon>Eurotiales</taxon>
        <taxon>Aspergillaceae</taxon>
        <taxon>Aspergillus</taxon>
        <taxon>Aspergillus subgen. Nidulantes</taxon>
    </lineage>
</organism>
<feature type="region of interest" description="Disordered" evidence="1">
    <location>
        <begin position="1"/>
        <end position="36"/>
    </location>
</feature>